<reference evidence="2" key="1">
    <citation type="journal article" date="2023" name="Commun. Biol.">
        <title>Genome analysis of Parmales, the sister group of diatoms, reveals the evolutionary specialization of diatoms from phago-mixotrophs to photoautotrophs.</title>
        <authorList>
            <person name="Ban H."/>
            <person name="Sato S."/>
            <person name="Yoshikawa S."/>
            <person name="Yamada K."/>
            <person name="Nakamura Y."/>
            <person name="Ichinomiya M."/>
            <person name="Sato N."/>
            <person name="Blanc-Mathieu R."/>
            <person name="Endo H."/>
            <person name="Kuwata A."/>
            <person name="Ogata H."/>
        </authorList>
    </citation>
    <scope>NUCLEOTIDE SEQUENCE [LARGE SCALE GENOMIC DNA]</scope>
    <source>
        <strain evidence="2">NIES 3701</strain>
    </source>
</reference>
<evidence type="ECO:0000313" key="2">
    <source>
        <dbReference type="Proteomes" id="UP001165085"/>
    </source>
</evidence>
<organism evidence="1 2">
    <name type="scientific">Triparma strigata</name>
    <dbReference type="NCBI Taxonomy" id="1606541"/>
    <lineage>
        <taxon>Eukaryota</taxon>
        <taxon>Sar</taxon>
        <taxon>Stramenopiles</taxon>
        <taxon>Ochrophyta</taxon>
        <taxon>Bolidophyceae</taxon>
        <taxon>Parmales</taxon>
        <taxon>Triparmaceae</taxon>
        <taxon>Triparma</taxon>
    </lineage>
</organism>
<comment type="caution">
    <text evidence="1">The sequence shown here is derived from an EMBL/GenBank/DDBJ whole genome shotgun (WGS) entry which is preliminary data.</text>
</comment>
<dbReference type="EMBL" id="BRXY01000540">
    <property type="protein sequence ID" value="GMH99175.1"/>
    <property type="molecule type" value="Genomic_DNA"/>
</dbReference>
<proteinExistence type="predicted"/>
<keyword evidence="2" id="KW-1185">Reference proteome</keyword>
<dbReference type="AlphaFoldDB" id="A0A9W7C6Z7"/>
<gene>
    <name evidence="1" type="ORF">TrST_g6316</name>
</gene>
<evidence type="ECO:0000313" key="1">
    <source>
        <dbReference type="EMBL" id="GMH99175.1"/>
    </source>
</evidence>
<name>A0A9W7C6Z7_9STRA</name>
<dbReference type="OrthoDB" id="10510614at2759"/>
<dbReference type="Proteomes" id="UP001165085">
    <property type="component" value="Unassembled WGS sequence"/>
</dbReference>
<protein>
    <submittedName>
        <fullName evidence="1">Uncharacterized protein</fullName>
    </submittedName>
</protein>
<sequence length="575" mass="62742">MPTDSSVGGVEYQGLLSDVALNIGSPSIVKPPDLSPLIILLGKLQSVASSEEERVSITSGLRGDTVFVDDADCAKPKCYLPFISGAILMECSTLVNSQNDDNDLREALKEAYIKGMPSARDVEESMAKKRIADNPFSILCEINASFQRGVDGSEQLSDAVLPALVVMQSRQTNPSSFENLPAHTKMTTEALQAWSLRVEATPPASWGVPFALATGDTRFLAQYCAKAELARCEFDYVCSLDNMEWVVEAGFEEYFTCRQAAYKGGVVVGANLVDFSDRTITAKLGQVSEGKVLVVQETDSCPFNFSQPRPDVANSSLGFRVSLTEQAATPEVVRESDYWWSEERNSLKRNCIPNAALEEDGSVRVNFGLYASDLSEETIDPVLVVLSAVAVCPSRELSNFRNWVSKSENSVKIFMMVKVVLGRIVETISKSATRMLPLGGKVGPAVFTSNFFKGGRRREIETESVRAVDWDEDLESLNVGEKGLKECLSTYRDVVKMMEGVILTLKGEDTIVFALNGLAPSFENNPNNSRGLVPAGHVMVRVIMDLAEIHTGMARTRGLVLDLLMVELVKGHQGG</sequence>
<accession>A0A9W7C6Z7</accession>